<accession>A0A1Q3ERI1</accession>
<dbReference type="AlphaFoldDB" id="A0A1Q3ERI1"/>
<reference evidence="1 2" key="2">
    <citation type="submission" date="2017-02" db="EMBL/GenBank/DDBJ databases">
        <title>A genome survey and senescence transcriptome analysis in Lentinula edodes.</title>
        <authorList>
            <person name="Sakamoto Y."/>
            <person name="Nakade K."/>
            <person name="Sato S."/>
            <person name="Yoshida Y."/>
            <person name="Miyazaki K."/>
            <person name="Natsume S."/>
            <person name="Konno N."/>
        </authorList>
    </citation>
    <scope>NUCLEOTIDE SEQUENCE [LARGE SCALE GENOMIC DNA]</scope>
    <source>
        <strain evidence="1 2">NBRC 111202</strain>
    </source>
</reference>
<gene>
    <name evidence="1" type="ORF">LENED_011986</name>
</gene>
<dbReference type="EMBL" id="BDGU01001285">
    <property type="protein sequence ID" value="GAW09793.1"/>
    <property type="molecule type" value="Genomic_DNA"/>
</dbReference>
<keyword evidence="2" id="KW-1185">Reference proteome</keyword>
<proteinExistence type="predicted"/>
<sequence>MGQMDKRIIYKLPLWVQPVERKLVPPLRNALLDLDLNPPTNLQSLRSLVASSYPQQSVKNSCWKWTLMSDSDTETEFISRVTFTGQIVIFREVELKNDLREVELKNELRQARVDLDNALQGAATLRAAEDTRNRCPYCLNFCSNLSFSAVVIPAARTVLSD</sequence>
<evidence type="ECO:0000313" key="2">
    <source>
        <dbReference type="Proteomes" id="UP000188533"/>
    </source>
</evidence>
<organism evidence="1 2">
    <name type="scientific">Lentinula edodes</name>
    <name type="common">Shiitake mushroom</name>
    <name type="synonym">Lentinus edodes</name>
    <dbReference type="NCBI Taxonomy" id="5353"/>
    <lineage>
        <taxon>Eukaryota</taxon>
        <taxon>Fungi</taxon>
        <taxon>Dikarya</taxon>
        <taxon>Basidiomycota</taxon>
        <taxon>Agaricomycotina</taxon>
        <taxon>Agaricomycetes</taxon>
        <taxon>Agaricomycetidae</taxon>
        <taxon>Agaricales</taxon>
        <taxon>Marasmiineae</taxon>
        <taxon>Omphalotaceae</taxon>
        <taxon>Lentinula</taxon>
    </lineage>
</organism>
<comment type="caution">
    <text evidence="1">The sequence shown here is derived from an EMBL/GenBank/DDBJ whole genome shotgun (WGS) entry which is preliminary data.</text>
</comment>
<evidence type="ECO:0000313" key="1">
    <source>
        <dbReference type="EMBL" id="GAW09793.1"/>
    </source>
</evidence>
<protein>
    <submittedName>
        <fullName evidence="1">Uncharacterized protein</fullName>
    </submittedName>
</protein>
<name>A0A1Q3ERI1_LENED</name>
<dbReference type="Proteomes" id="UP000188533">
    <property type="component" value="Unassembled WGS sequence"/>
</dbReference>
<reference evidence="1 2" key="1">
    <citation type="submission" date="2016-08" db="EMBL/GenBank/DDBJ databases">
        <authorList>
            <consortium name="Lentinula edodes genome sequencing consortium"/>
            <person name="Sakamoto Y."/>
            <person name="Nakade K."/>
            <person name="Sato S."/>
            <person name="Yoshida Y."/>
            <person name="Miyazaki K."/>
            <person name="Natsume S."/>
            <person name="Konno N."/>
        </authorList>
    </citation>
    <scope>NUCLEOTIDE SEQUENCE [LARGE SCALE GENOMIC DNA]</scope>
    <source>
        <strain evidence="1 2">NBRC 111202</strain>
    </source>
</reference>